<evidence type="ECO:0000256" key="4">
    <source>
        <dbReference type="ARBA" id="ARBA00022692"/>
    </source>
</evidence>
<feature type="transmembrane region" description="Helical" evidence="11">
    <location>
        <begin position="172"/>
        <end position="190"/>
    </location>
</feature>
<dbReference type="RefSeq" id="WP_213822098.1">
    <property type="nucleotide sequence ID" value="NZ_JAAMFL010000008.1"/>
</dbReference>
<keyword evidence="4 9" id="KW-0812">Transmembrane</keyword>
<evidence type="ECO:0000256" key="3">
    <source>
        <dbReference type="ARBA" id="ARBA00022475"/>
    </source>
</evidence>
<dbReference type="InterPro" id="IPR047196">
    <property type="entry name" value="YidC_ALB_C"/>
</dbReference>
<organism evidence="13 14">
    <name type="scientific">Fructobacillus parabroussonetiae</name>
    <dbReference type="NCBI Taxonomy" id="2713174"/>
    <lineage>
        <taxon>Bacteria</taxon>
        <taxon>Bacillati</taxon>
        <taxon>Bacillota</taxon>
        <taxon>Bacilli</taxon>
        <taxon>Lactobacillales</taxon>
        <taxon>Lactobacillaceae</taxon>
        <taxon>Fructobacillus</taxon>
    </lineage>
</organism>
<sequence length="320" mass="35313">MKLLKRYATILVVLFDIYLFTGGYGVHGRIYALVSKPIAEILLQIAKAVGGVNAIGWAIIILTAIIRLILLPIMVNQSKKTTVSQLKMQKMRREFEKVQAAVKSAQTPAEQQAASMASMALYRENNISLTGGVSWLTMAIQMPIFSGLYLAIMHANGLKSATFFGFQLSSPQVLFSVLVLVIYLWQAYLTQLHVPEAQKKQTGALMWMMPLVIAGFTFVSSGALGLYFIVGGIFVVLQAFITHLMHANLKKQVEDDFVILKTADELLQQGAATQTAGQAGPSFGNETVNRVRPEDLRPRDVTDEKPEQGRNAGKQHREND</sequence>
<feature type="region of interest" description="Disordered" evidence="10">
    <location>
        <begin position="274"/>
        <end position="320"/>
    </location>
</feature>
<evidence type="ECO:0000256" key="11">
    <source>
        <dbReference type="SAM" id="Phobius"/>
    </source>
</evidence>
<proteinExistence type="inferred from homology"/>
<dbReference type="Pfam" id="PF02096">
    <property type="entry name" value="60KD_IMP"/>
    <property type="match status" value="1"/>
</dbReference>
<name>A0ABS5QX87_9LACO</name>
<keyword evidence="3" id="KW-1003">Cell membrane</keyword>
<evidence type="ECO:0000313" key="14">
    <source>
        <dbReference type="Proteomes" id="UP001519503"/>
    </source>
</evidence>
<dbReference type="NCBIfam" id="TIGR03592">
    <property type="entry name" value="yidC_oxa1_cterm"/>
    <property type="match status" value="1"/>
</dbReference>
<comment type="similarity">
    <text evidence="9">Belongs to the OXA1/ALB3/YidC family.</text>
</comment>
<dbReference type="InterPro" id="IPR001708">
    <property type="entry name" value="YidC/ALB3/OXA1/COX18"/>
</dbReference>
<feature type="compositionally biased region" description="Basic and acidic residues" evidence="10">
    <location>
        <begin position="289"/>
        <end position="308"/>
    </location>
</feature>
<gene>
    <name evidence="13" type="primary">yidC</name>
    <name evidence="13" type="ORF">G6R30_04995</name>
</gene>
<keyword evidence="7 11" id="KW-0472">Membrane</keyword>
<keyword evidence="8" id="KW-0143">Chaperone</keyword>
<accession>A0ABS5QX87</accession>
<keyword evidence="5" id="KW-0653">Protein transport</keyword>
<keyword evidence="14" id="KW-1185">Reference proteome</keyword>
<dbReference type="Proteomes" id="UP001519503">
    <property type="component" value="Unassembled WGS sequence"/>
</dbReference>
<reference evidence="13 14" key="1">
    <citation type="submission" date="2020-02" db="EMBL/GenBank/DDBJ databases">
        <title>Fructobacillus sp. isolated from paper mulberry of Taiwan.</title>
        <authorList>
            <person name="Lin S.-T."/>
        </authorList>
    </citation>
    <scope>NUCLEOTIDE SEQUENCE [LARGE SCALE GENOMIC DNA]</scope>
    <source>
        <strain evidence="13 14">S1-1</strain>
    </source>
</reference>
<evidence type="ECO:0000256" key="8">
    <source>
        <dbReference type="ARBA" id="ARBA00023186"/>
    </source>
</evidence>
<comment type="subcellular location">
    <subcellularLocation>
        <location evidence="1">Cell membrane</location>
        <topology evidence="1">Multi-pass membrane protein</topology>
    </subcellularLocation>
    <subcellularLocation>
        <location evidence="9">Membrane</location>
        <topology evidence="9">Multi-pass membrane protein</topology>
    </subcellularLocation>
</comment>
<feature type="transmembrane region" description="Helical" evidence="11">
    <location>
        <begin position="45"/>
        <end position="70"/>
    </location>
</feature>
<evidence type="ECO:0000313" key="13">
    <source>
        <dbReference type="EMBL" id="MBS9337818.1"/>
    </source>
</evidence>
<evidence type="ECO:0000256" key="5">
    <source>
        <dbReference type="ARBA" id="ARBA00022927"/>
    </source>
</evidence>
<dbReference type="InterPro" id="IPR028055">
    <property type="entry name" value="YidC/Oxa/ALB_C"/>
</dbReference>
<feature type="transmembrane region" description="Helical" evidence="11">
    <location>
        <begin position="133"/>
        <end position="152"/>
    </location>
</feature>
<dbReference type="EMBL" id="JAAMFL010000008">
    <property type="protein sequence ID" value="MBS9337818.1"/>
    <property type="molecule type" value="Genomic_DNA"/>
</dbReference>
<evidence type="ECO:0000256" key="6">
    <source>
        <dbReference type="ARBA" id="ARBA00022989"/>
    </source>
</evidence>
<feature type="transmembrane region" description="Helical" evidence="11">
    <location>
        <begin position="7"/>
        <end position="25"/>
    </location>
</feature>
<feature type="domain" description="Membrane insertase YidC/Oxa/ALB C-terminal" evidence="12">
    <location>
        <begin position="56"/>
        <end position="242"/>
    </location>
</feature>
<evidence type="ECO:0000256" key="10">
    <source>
        <dbReference type="SAM" id="MobiDB-lite"/>
    </source>
</evidence>
<dbReference type="PANTHER" id="PTHR12428:SF65">
    <property type="entry name" value="CYTOCHROME C OXIDASE ASSEMBLY PROTEIN COX18, MITOCHONDRIAL"/>
    <property type="match status" value="1"/>
</dbReference>
<comment type="caution">
    <text evidence="13">The sequence shown here is derived from an EMBL/GenBank/DDBJ whole genome shotgun (WGS) entry which is preliminary data.</text>
</comment>
<dbReference type="PANTHER" id="PTHR12428">
    <property type="entry name" value="OXA1"/>
    <property type="match status" value="1"/>
</dbReference>
<evidence type="ECO:0000259" key="12">
    <source>
        <dbReference type="Pfam" id="PF02096"/>
    </source>
</evidence>
<keyword evidence="6 11" id="KW-1133">Transmembrane helix</keyword>
<evidence type="ECO:0000256" key="2">
    <source>
        <dbReference type="ARBA" id="ARBA00022448"/>
    </source>
</evidence>
<evidence type="ECO:0000256" key="9">
    <source>
        <dbReference type="RuleBase" id="RU003945"/>
    </source>
</evidence>
<keyword evidence="2" id="KW-0813">Transport</keyword>
<protein>
    <submittedName>
        <fullName evidence="13">Membrane protein insertase YidC</fullName>
    </submittedName>
</protein>
<evidence type="ECO:0000256" key="7">
    <source>
        <dbReference type="ARBA" id="ARBA00023136"/>
    </source>
</evidence>
<evidence type="ECO:0000256" key="1">
    <source>
        <dbReference type="ARBA" id="ARBA00004651"/>
    </source>
</evidence>
<feature type="transmembrane region" description="Helical" evidence="11">
    <location>
        <begin position="225"/>
        <end position="245"/>
    </location>
</feature>
<dbReference type="CDD" id="cd20070">
    <property type="entry name" value="5TM_YidC_Alb3"/>
    <property type="match status" value="1"/>
</dbReference>